<organism evidence="8 9">
    <name type="scientific">Megalurothrips usitatus</name>
    <name type="common">bean blossom thrips</name>
    <dbReference type="NCBI Taxonomy" id="439358"/>
    <lineage>
        <taxon>Eukaryota</taxon>
        <taxon>Metazoa</taxon>
        <taxon>Ecdysozoa</taxon>
        <taxon>Arthropoda</taxon>
        <taxon>Hexapoda</taxon>
        <taxon>Insecta</taxon>
        <taxon>Pterygota</taxon>
        <taxon>Neoptera</taxon>
        <taxon>Paraneoptera</taxon>
        <taxon>Thysanoptera</taxon>
        <taxon>Terebrantia</taxon>
        <taxon>Thripoidea</taxon>
        <taxon>Thripidae</taxon>
        <taxon>Megalurothrips</taxon>
    </lineage>
</organism>
<accession>A0AAV7X8Z0</accession>
<proteinExistence type="predicted"/>
<reference evidence="8" key="1">
    <citation type="submission" date="2022-12" db="EMBL/GenBank/DDBJ databases">
        <title>Chromosome-level genome assembly of the bean flower thrips Megalurothrips usitatus.</title>
        <authorList>
            <person name="Ma L."/>
            <person name="Liu Q."/>
            <person name="Li H."/>
            <person name="Cai W."/>
        </authorList>
    </citation>
    <scope>NUCLEOTIDE SEQUENCE</scope>
    <source>
        <strain evidence="8">Cailab_2022a</strain>
    </source>
</reference>
<dbReference type="PANTHER" id="PTHR23080">
    <property type="entry name" value="THAP DOMAIN PROTEIN"/>
    <property type="match status" value="1"/>
</dbReference>
<dbReference type="Proteomes" id="UP001075354">
    <property type="component" value="Chromosome 11"/>
</dbReference>
<dbReference type="GO" id="GO:0003677">
    <property type="term" value="F:DNA binding"/>
    <property type="evidence" value="ECO:0007669"/>
    <property type="project" value="UniProtKB-UniRule"/>
</dbReference>
<comment type="caution">
    <text evidence="8">The sequence shown here is derived from an EMBL/GenBank/DDBJ whole genome shotgun (WGS) entry which is preliminary data.</text>
</comment>
<feature type="domain" description="THAP-type" evidence="7">
    <location>
        <begin position="13"/>
        <end position="93"/>
    </location>
</feature>
<dbReference type="Gene3D" id="6.20.210.20">
    <property type="entry name" value="THAP domain"/>
    <property type="match status" value="1"/>
</dbReference>
<evidence type="ECO:0000256" key="5">
    <source>
        <dbReference type="ARBA" id="ARBA00023125"/>
    </source>
</evidence>
<dbReference type="EMBL" id="JAPTSV010000011">
    <property type="protein sequence ID" value="KAJ1522441.1"/>
    <property type="molecule type" value="Genomic_DNA"/>
</dbReference>
<evidence type="ECO:0000256" key="2">
    <source>
        <dbReference type="ARBA" id="ARBA00022723"/>
    </source>
</evidence>
<keyword evidence="9" id="KW-1185">Reference proteome</keyword>
<evidence type="ECO:0000256" key="3">
    <source>
        <dbReference type="ARBA" id="ARBA00022771"/>
    </source>
</evidence>
<dbReference type="InterPro" id="IPR027805">
    <property type="entry name" value="Transposase_HTH_dom"/>
</dbReference>
<evidence type="ECO:0000313" key="8">
    <source>
        <dbReference type="EMBL" id="KAJ1522441.1"/>
    </source>
</evidence>
<evidence type="ECO:0000313" key="9">
    <source>
        <dbReference type="Proteomes" id="UP001075354"/>
    </source>
</evidence>
<dbReference type="SUPFAM" id="SSF57716">
    <property type="entry name" value="Glucocorticoid receptor-like (DNA-binding domain)"/>
    <property type="match status" value="1"/>
</dbReference>
<dbReference type="SMART" id="SM00692">
    <property type="entry name" value="DM3"/>
    <property type="match status" value="1"/>
</dbReference>
<dbReference type="InterPro" id="IPR027806">
    <property type="entry name" value="HARBI1_dom"/>
</dbReference>
<dbReference type="InterPro" id="IPR006612">
    <property type="entry name" value="THAP_Znf"/>
</dbReference>
<dbReference type="Pfam" id="PF05485">
    <property type="entry name" value="THAP"/>
    <property type="match status" value="1"/>
</dbReference>
<keyword evidence="5 6" id="KW-0238">DNA-binding</keyword>
<dbReference type="AlphaFoldDB" id="A0AAV7X8Z0"/>
<dbReference type="Pfam" id="PF13613">
    <property type="entry name" value="HTH_Tnp_4"/>
    <property type="match status" value="1"/>
</dbReference>
<dbReference type="Pfam" id="PF13359">
    <property type="entry name" value="DDE_Tnp_4"/>
    <property type="match status" value="1"/>
</dbReference>
<keyword evidence="2" id="KW-0479">Metal-binding</keyword>
<evidence type="ECO:0000256" key="6">
    <source>
        <dbReference type="PROSITE-ProRule" id="PRU00309"/>
    </source>
</evidence>
<dbReference type="SMART" id="SM00980">
    <property type="entry name" value="THAP"/>
    <property type="match status" value="1"/>
</dbReference>
<protein>
    <recommendedName>
        <fullName evidence="7">THAP-type domain-containing protein</fullName>
    </recommendedName>
</protein>
<dbReference type="PANTHER" id="PTHR23080:SF141">
    <property type="entry name" value="TRANSPOSASE HELIX-TURN-HELIX DOMAIN-CONTAINING PROTEIN"/>
    <property type="match status" value="1"/>
</dbReference>
<gene>
    <name evidence="8" type="ORF">ONE63_001631</name>
</gene>
<name>A0AAV7X8Z0_9NEOP</name>
<dbReference type="GO" id="GO:0008270">
    <property type="term" value="F:zinc ion binding"/>
    <property type="evidence" value="ECO:0007669"/>
    <property type="project" value="UniProtKB-KW"/>
</dbReference>
<keyword evidence="3 6" id="KW-0863">Zinc-finger</keyword>
<keyword evidence="4" id="KW-0862">Zinc</keyword>
<dbReference type="InterPro" id="IPR038441">
    <property type="entry name" value="THAP_Znf_sf"/>
</dbReference>
<evidence type="ECO:0000259" key="7">
    <source>
        <dbReference type="PROSITE" id="PS50950"/>
    </source>
</evidence>
<sequence>MENVEPLSVKVKKDRHNCCVPQCSAVKTEGNHLHQVPKDEALLRKWKIAIKTGKPLHPKMTVCSKHFLDSDYIISQGTGKLRRLKPGSVPSQHLPQRVHDKVLSSPLKRKHTERAARASKRTARMRDVGIQVSDEEVSFVSNLLTSDRRLVSATGIHSIRLLNVLTQCADEIASESPLKKFSLGTRDRIILTMMKIKLNVSFCALAAIFDLSNSQTCANYFYDTVIILSKVLKSMITWADKEDILKNMPKCFNNYKSTRAILDGYEVTVEKPKCIKCRIRLYSQYKKNFTAKVMMVCAPSGLITLCAASFGGRASDKVVTKHTGVYNLCDLGDALMVDKGFNIDDECKENFIKLIRPPFQRNKKYSKSESVECAKIARARVHVERVIQRVREFALLRGKIPWIICPYIDSLVIIASGLVNLGHPIMATDKY</sequence>
<comment type="cofactor">
    <cofactor evidence="1">
        <name>a divalent metal cation</name>
        <dbReference type="ChEBI" id="CHEBI:60240"/>
    </cofactor>
</comment>
<dbReference type="PROSITE" id="PS50950">
    <property type="entry name" value="ZF_THAP"/>
    <property type="match status" value="1"/>
</dbReference>
<evidence type="ECO:0000256" key="4">
    <source>
        <dbReference type="ARBA" id="ARBA00022833"/>
    </source>
</evidence>
<evidence type="ECO:0000256" key="1">
    <source>
        <dbReference type="ARBA" id="ARBA00001968"/>
    </source>
</evidence>